<dbReference type="PANTHER" id="PTHR37992:SF1">
    <property type="entry name" value="DUF1774-DOMAIN-CONTAINING PROTEIN"/>
    <property type="match status" value="1"/>
</dbReference>
<dbReference type="Pfam" id="PF08611">
    <property type="entry name" value="DUF1774"/>
    <property type="match status" value="1"/>
</dbReference>
<evidence type="ECO:0000313" key="4">
    <source>
        <dbReference type="Proteomes" id="UP000030151"/>
    </source>
</evidence>
<keyword evidence="1" id="KW-1133">Transmembrane helix</keyword>
<dbReference type="AlphaFoldDB" id="A0A014PGI8"/>
<feature type="chain" id="PRO_5001473347" evidence="2">
    <location>
        <begin position="19"/>
        <end position="186"/>
    </location>
</feature>
<feature type="signal peptide" evidence="2">
    <location>
        <begin position="1"/>
        <end position="18"/>
    </location>
</feature>
<proteinExistence type="predicted"/>
<sequence>MNALVVQLFWATLFAAQGAYICCTSRSMAKLSSVLPVFDVHFTVHNLLHVAFAALVHNSQFRLAEVALVCDLLNLLAAYFCHAHGPWLEHVSVVSGPLSWVSVAVLWNGSMMVPQRESLVAAILGTIVIWFILVEAIVCGIAYKDYTMTLFLSVLSGAIGMGQFHLMGGSNADNEHSMPLIILVVQ</sequence>
<organism evidence="3 4">
    <name type="scientific">Metarhizium robertsii</name>
    <dbReference type="NCBI Taxonomy" id="568076"/>
    <lineage>
        <taxon>Eukaryota</taxon>
        <taxon>Fungi</taxon>
        <taxon>Dikarya</taxon>
        <taxon>Ascomycota</taxon>
        <taxon>Pezizomycotina</taxon>
        <taxon>Sordariomycetes</taxon>
        <taxon>Hypocreomycetidae</taxon>
        <taxon>Hypocreales</taxon>
        <taxon>Clavicipitaceae</taxon>
        <taxon>Metarhizium</taxon>
    </lineage>
</organism>
<evidence type="ECO:0000256" key="2">
    <source>
        <dbReference type="SAM" id="SignalP"/>
    </source>
</evidence>
<feature type="transmembrane region" description="Helical" evidence="1">
    <location>
        <begin position="149"/>
        <end position="168"/>
    </location>
</feature>
<evidence type="ECO:0000313" key="3">
    <source>
        <dbReference type="EMBL" id="EXU94658.1"/>
    </source>
</evidence>
<keyword evidence="1" id="KW-0812">Transmembrane</keyword>
<evidence type="ECO:0000256" key="1">
    <source>
        <dbReference type="SAM" id="Phobius"/>
    </source>
</evidence>
<dbReference type="Proteomes" id="UP000030151">
    <property type="component" value="Unassembled WGS sequence"/>
</dbReference>
<feature type="non-terminal residue" evidence="3">
    <location>
        <position position="186"/>
    </location>
</feature>
<dbReference type="PANTHER" id="PTHR37992">
    <property type="entry name" value="EXPRESSED PROTEIN"/>
    <property type="match status" value="1"/>
</dbReference>
<reference evidence="3 4" key="1">
    <citation type="submission" date="2014-02" db="EMBL/GenBank/DDBJ databases">
        <title>The genome sequence of the entomopathogenic fungus Metarhizium robertsii ARSEF 2575.</title>
        <authorList>
            <person name="Giuliano Garisto Donzelli B."/>
            <person name="Roe B.A."/>
            <person name="Macmil S.L."/>
            <person name="Krasnoff S.B."/>
            <person name="Gibson D.M."/>
        </authorList>
    </citation>
    <scope>NUCLEOTIDE SEQUENCE [LARGE SCALE GENOMIC DNA]</scope>
    <source>
        <strain evidence="3 4">ARSEF 2575</strain>
    </source>
</reference>
<name>A0A014PGI8_9HYPO</name>
<accession>A0A014PGI8</accession>
<keyword evidence="1" id="KW-0472">Membrane</keyword>
<comment type="caution">
    <text evidence="3">The sequence shown here is derived from an EMBL/GenBank/DDBJ whole genome shotgun (WGS) entry which is preliminary data.</text>
</comment>
<dbReference type="InterPro" id="IPR013920">
    <property type="entry name" value="DUF1774_fun"/>
</dbReference>
<feature type="transmembrane region" description="Helical" evidence="1">
    <location>
        <begin position="119"/>
        <end position="143"/>
    </location>
</feature>
<keyword evidence="2" id="KW-0732">Signal</keyword>
<dbReference type="HOGENOM" id="CLU_1563217_0_0_1"/>
<gene>
    <name evidence="3" type="ORF">X797_012271</name>
</gene>
<dbReference type="EMBL" id="JELW01000191">
    <property type="protein sequence ID" value="EXU94658.1"/>
    <property type="molecule type" value="Genomic_DNA"/>
</dbReference>
<protein>
    <submittedName>
        <fullName evidence="3">DUF1774 domain protein</fullName>
    </submittedName>
</protein>